<evidence type="ECO:0000313" key="6">
    <source>
        <dbReference type="Proteomes" id="UP000009071"/>
    </source>
</evidence>
<dbReference type="NCBIfam" id="TIGR01613">
    <property type="entry name" value="primase_Cterm"/>
    <property type="match status" value="1"/>
</dbReference>
<evidence type="ECO:0000256" key="2">
    <source>
        <dbReference type="ARBA" id="ARBA00022801"/>
    </source>
</evidence>
<dbReference type="InterPro" id="IPR027417">
    <property type="entry name" value="P-loop_NTPase"/>
</dbReference>
<dbReference type="RefSeq" id="WP_015862812.1">
    <property type="nucleotide sequence ID" value="NC_012796.1"/>
</dbReference>
<dbReference type="eggNOG" id="COG3378">
    <property type="taxonomic scope" value="Bacteria"/>
</dbReference>
<dbReference type="InterPro" id="IPR014818">
    <property type="entry name" value="Phage/plasmid_primase_P4_C"/>
</dbReference>
<dbReference type="Gene3D" id="3.40.50.300">
    <property type="entry name" value="P-loop containing nucleotide triphosphate hydrolases"/>
    <property type="match status" value="1"/>
</dbReference>
<evidence type="ECO:0000313" key="5">
    <source>
        <dbReference type="EMBL" id="BAH77687.1"/>
    </source>
</evidence>
<dbReference type="PANTHER" id="PTHR35372:SF2">
    <property type="entry name" value="SF3 HELICASE DOMAIN-CONTAINING PROTEIN"/>
    <property type="match status" value="1"/>
</dbReference>
<accession>C4XPY7</accession>
<dbReference type="PANTHER" id="PTHR35372">
    <property type="entry name" value="ATP BINDING PROTEIN-RELATED"/>
    <property type="match status" value="1"/>
</dbReference>
<name>C4XPY7_SOLM1</name>
<proteinExistence type="predicted"/>
<gene>
    <name evidence="5" type="ordered locus">DMR_41960</name>
</gene>
<dbReference type="Proteomes" id="UP000009071">
    <property type="component" value="Chromosome"/>
</dbReference>
<dbReference type="PROSITE" id="PS51206">
    <property type="entry name" value="SF3_HELICASE_1"/>
    <property type="match status" value="1"/>
</dbReference>
<dbReference type="InterPro" id="IPR051620">
    <property type="entry name" value="ORF904-like_C"/>
</dbReference>
<dbReference type="SMART" id="SM00885">
    <property type="entry name" value="D5_N"/>
    <property type="match status" value="1"/>
</dbReference>
<keyword evidence="3" id="KW-0067">ATP-binding</keyword>
<dbReference type="HOGENOM" id="CLU_018483_2_3_7"/>
<dbReference type="InterPro" id="IPR006500">
    <property type="entry name" value="Helicase_put_C_phage/plasmid"/>
</dbReference>
<evidence type="ECO:0000256" key="1">
    <source>
        <dbReference type="ARBA" id="ARBA00022741"/>
    </source>
</evidence>
<keyword evidence="1" id="KW-0547">Nucleotide-binding</keyword>
<dbReference type="EMBL" id="AP010904">
    <property type="protein sequence ID" value="BAH77687.1"/>
    <property type="molecule type" value="Genomic_DNA"/>
</dbReference>
<keyword evidence="2" id="KW-0378">Hydrolase</keyword>
<dbReference type="OrthoDB" id="9763644at2"/>
<dbReference type="KEGG" id="dma:DMR_41960"/>
<dbReference type="STRING" id="573370.DMR_41960"/>
<dbReference type="AlphaFoldDB" id="C4XPY7"/>
<dbReference type="Pfam" id="PF08706">
    <property type="entry name" value="D5_N"/>
    <property type="match status" value="1"/>
</dbReference>
<dbReference type="InterPro" id="IPR014015">
    <property type="entry name" value="Helicase_SF3_DNA-vir"/>
</dbReference>
<dbReference type="GO" id="GO:0016787">
    <property type="term" value="F:hydrolase activity"/>
    <property type="evidence" value="ECO:0007669"/>
    <property type="project" value="UniProtKB-KW"/>
</dbReference>
<evidence type="ECO:0000259" key="4">
    <source>
        <dbReference type="PROSITE" id="PS51206"/>
    </source>
</evidence>
<protein>
    <recommendedName>
        <fullName evidence="4">SF3 helicase domain-containing protein</fullName>
    </recommendedName>
</protein>
<evidence type="ECO:0000256" key="3">
    <source>
        <dbReference type="ARBA" id="ARBA00022840"/>
    </source>
</evidence>
<feature type="domain" description="SF3 helicase" evidence="4">
    <location>
        <begin position="224"/>
        <end position="387"/>
    </location>
</feature>
<keyword evidence="6" id="KW-1185">Reference proteome</keyword>
<reference evidence="5 6" key="1">
    <citation type="journal article" date="2009" name="Genome Res.">
        <title>Whole genome sequence of Desulfovibrio magneticus strain RS-1 revealed common gene clusters in magnetotactic bacteria.</title>
        <authorList>
            <person name="Nakazawa H."/>
            <person name="Arakaki A."/>
            <person name="Narita-Yamada S."/>
            <person name="Yashiro I."/>
            <person name="Jinno K."/>
            <person name="Aoki N."/>
            <person name="Tsuruyama A."/>
            <person name="Okamura Y."/>
            <person name="Tanikawa S."/>
            <person name="Fujita N."/>
            <person name="Takeyama H."/>
            <person name="Matsunaga T."/>
        </authorList>
    </citation>
    <scope>NUCLEOTIDE SEQUENCE [LARGE SCALE GENOMIC DNA]</scope>
    <source>
        <strain evidence="6">ATCC 700980 / DSM 13731 / RS-1</strain>
    </source>
</reference>
<sequence>MTDKKNNVSNKAILASSVKANKKNPKMTKNGSDFLDIDKLLQKNEVGDAGFYVEANKNKFCYDCSDKKWYKYNNTHWEIDVKNSYLEAVSKVVDAYEDIKSIFRAKAFKEMAFENSHGVKAVDAHLKKLDFRISSINTMKRMRSILTIAGSGENSLAIRGDEWDNKPMVLCCQNKVIDLKTGKSIKSDPKDYLKSFAPVEWKGLSCKAPIWNKFLMSMFDNDKEMVDYVLRLLGYSLTGMCTEHILPIFYGEGRNGKGTLFEVLSEVLGSLAEPFSHDLLLKLKKPRNSSDPSPDIMDLRGRRIAWASEIDDSENLNPAIVKRLTGNDTLKGRHLFGDLVSFKPTHQLFLLTNKKPKADSKDYALWSRIQLLKLNVKFVDNPSCDSERKRDNHLKEKLLSEKSGILASLVRGCLQWQEQGLCPPKKVLDDSLEYRKGEASDINDHKLACASFSSALDVKGDFQAELSIDAENGMISLK</sequence>
<dbReference type="GO" id="GO:0005524">
    <property type="term" value="F:ATP binding"/>
    <property type="evidence" value="ECO:0007669"/>
    <property type="project" value="UniProtKB-KW"/>
</dbReference>
<organism evidence="5 6">
    <name type="scientific">Solidesulfovibrio magneticus (strain ATCC 700980 / DSM 13731 / RS-1)</name>
    <name type="common">Desulfovibrio magneticus</name>
    <dbReference type="NCBI Taxonomy" id="573370"/>
    <lineage>
        <taxon>Bacteria</taxon>
        <taxon>Pseudomonadati</taxon>
        <taxon>Thermodesulfobacteriota</taxon>
        <taxon>Desulfovibrionia</taxon>
        <taxon>Desulfovibrionales</taxon>
        <taxon>Desulfovibrionaceae</taxon>
        <taxon>Solidesulfovibrio</taxon>
    </lineage>
</organism>